<gene>
    <name evidence="10" type="ORF">M9Y10_044873</name>
</gene>
<protein>
    <recommendedName>
        <fullName evidence="8">Serine/threonine-protein phosphatase</fullName>
        <ecNumber evidence="8">3.1.3.16</ecNumber>
    </recommendedName>
</protein>
<dbReference type="InterPro" id="IPR029052">
    <property type="entry name" value="Metallo-depent_PP-like"/>
</dbReference>
<dbReference type="InterPro" id="IPR050341">
    <property type="entry name" value="PP1_catalytic_subunit"/>
</dbReference>
<keyword evidence="4" id="KW-0904">Protein phosphatase</keyword>
<comment type="catalytic activity">
    <reaction evidence="7 8">
        <text>O-phospho-L-threonyl-[protein] + H2O = L-threonyl-[protein] + phosphate</text>
        <dbReference type="Rhea" id="RHEA:47004"/>
        <dbReference type="Rhea" id="RHEA-COMP:11060"/>
        <dbReference type="Rhea" id="RHEA-COMP:11605"/>
        <dbReference type="ChEBI" id="CHEBI:15377"/>
        <dbReference type="ChEBI" id="CHEBI:30013"/>
        <dbReference type="ChEBI" id="CHEBI:43474"/>
        <dbReference type="ChEBI" id="CHEBI:61977"/>
        <dbReference type="EC" id="3.1.3.16"/>
    </reaction>
</comment>
<dbReference type="PRINTS" id="PR00114">
    <property type="entry name" value="STPHPHTASE"/>
</dbReference>
<comment type="caution">
    <text evidence="10">The sequence shown here is derived from an EMBL/GenBank/DDBJ whole genome shotgun (WGS) entry which is preliminary data.</text>
</comment>
<evidence type="ECO:0000256" key="8">
    <source>
        <dbReference type="RuleBase" id="RU004273"/>
    </source>
</evidence>
<keyword evidence="5" id="KW-0464">Manganese</keyword>
<dbReference type="Gene3D" id="3.60.21.10">
    <property type="match status" value="1"/>
</dbReference>
<dbReference type="SMART" id="SM00156">
    <property type="entry name" value="PP2Ac"/>
    <property type="match status" value="1"/>
</dbReference>
<proteinExistence type="inferred from homology"/>
<feature type="domain" description="Serine/threonine specific protein phosphatases" evidence="9">
    <location>
        <begin position="133"/>
        <end position="138"/>
    </location>
</feature>
<dbReference type="InterPro" id="IPR006186">
    <property type="entry name" value="Ser/Thr-sp_prot-phosphatase"/>
</dbReference>
<sequence length="362" mass="41245">MQSNLTDKKIFCNVIRSIIAGDDKLKRDKSESPELAFDLLSGLQIVKKAKNIFNKEPAVLQINTNTKESDFAIVGDLHGSIDSLIRIFKEKGYPPKVRYLFLGDYVDRGKFSCEVIVLLYALKCLFPKDIYLIRGNHEFAEMTDFYGFKDECISRIKDFTIDENSYTSLSFYNLIIESFTALPICVIINDSIFCVHGGISSLLKNRNSLLKLNKIGNSFSADDFAQEEMLWNDPDKHVSMYKFSSRGRGCVYGKEAVKTFLQNMNFKLIIRGHQDVLYGYDWALGPKGGVLTVFSVINYLKTNNNAAIAIVSKDTDNKLVEIQQIKKYAKFDAVNHVFTYPLNKPKHHQMTIQNQIADSKEE</sequence>
<accession>A0ABR2JTM8</accession>
<comment type="similarity">
    <text evidence="8">Belongs to the PPP phosphatase family.</text>
</comment>
<dbReference type="Pfam" id="PF00149">
    <property type="entry name" value="Metallophos"/>
    <property type="match status" value="1"/>
</dbReference>
<comment type="catalytic activity">
    <reaction evidence="6">
        <text>O-phospho-L-seryl-[protein] + H2O = L-seryl-[protein] + phosphate</text>
        <dbReference type="Rhea" id="RHEA:20629"/>
        <dbReference type="Rhea" id="RHEA-COMP:9863"/>
        <dbReference type="Rhea" id="RHEA-COMP:11604"/>
        <dbReference type="ChEBI" id="CHEBI:15377"/>
        <dbReference type="ChEBI" id="CHEBI:29999"/>
        <dbReference type="ChEBI" id="CHEBI:43474"/>
        <dbReference type="ChEBI" id="CHEBI:83421"/>
        <dbReference type="EC" id="3.1.3.16"/>
    </reaction>
</comment>
<evidence type="ECO:0000256" key="1">
    <source>
        <dbReference type="ARBA" id="ARBA00001936"/>
    </source>
</evidence>
<comment type="cofactor">
    <cofactor evidence="1">
        <name>Mn(2+)</name>
        <dbReference type="ChEBI" id="CHEBI:29035"/>
    </cofactor>
</comment>
<dbReference type="Proteomes" id="UP001470230">
    <property type="component" value="Unassembled WGS sequence"/>
</dbReference>
<keyword evidence="3 8" id="KW-0378">Hydrolase</keyword>
<keyword evidence="11" id="KW-1185">Reference proteome</keyword>
<dbReference type="PROSITE" id="PS00125">
    <property type="entry name" value="SER_THR_PHOSPHATASE"/>
    <property type="match status" value="1"/>
</dbReference>
<reference evidence="10 11" key="1">
    <citation type="submission" date="2024-04" db="EMBL/GenBank/DDBJ databases">
        <title>Tritrichomonas musculus Genome.</title>
        <authorList>
            <person name="Alves-Ferreira E."/>
            <person name="Grigg M."/>
            <person name="Lorenzi H."/>
            <person name="Galac M."/>
        </authorList>
    </citation>
    <scope>NUCLEOTIDE SEQUENCE [LARGE SCALE GENOMIC DNA]</scope>
    <source>
        <strain evidence="10 11">EAF2021</strain>
    </source>
</reference>
<evidence type="ECO:0000256" key="6">
    <source>
        <dbReference type="ARBA" id="ARBA00047761"/>
    </source>
</evidence>
<evidence type="ECO:0000259" key="9">
    <source>
        <dbReference type="PROSITE" id="PS00125"/>
    </source>
</evidence>
<organism evidence="10 11">
    <name type="scientific">Tritrichomonas musculus</name>
    <dbReference type="NCBI Taxonomy" id="1915356"/>
    <lineage>
        <taxon>Eukaryota</taxon>
        <taxon>Metamonada</taxon>
        <taxon>Parabasalia</taxon>
        <taxon>Tritrichomonadida</taxon>
        <taxon>Tritrichomonadidae</taxon>
        <taxon>Tritrichomonas</taxon>
    </lineage>
</organism>
<evidence type="ECO:0000313" key="10">
    <source>
        <dbReference type="EMBL" id="KAK8882232.1"/>
    </source>
</evidence>
<dbReference type="PANTHER" id="PTHR11668:SF300">
    <property type="entry name" value="SERINE_THREONINE-PROTEIN PHOSPHATASE"/>
    <property type="match status" value="1"/>
</dbReference>
<evidence type="ECO:0000256" key="4">
    <source>
        <dbReference type="ARBA" id="ARBA00022912"/>
    </source>
</evidence>
<dbReference type="SUPFAM" id="SSF56300">
    <property type="entry name" value="Metallo-dependent phosphatases"/>
    <property type="match status" value="1"/>
</dbReference>
<dbReference type="InterPro" id="IPR004843">
    <property type="entry name" value="Calcineurin-like_PHP"/>
</dbReference>
<evidence type="ECO:0000313" key="11">
    <source>
        <dbReference type="Proteomes" id="UP001470230"/>
    </source>
</evidence>
<dbReference type="PANTHER" id="PTHR11668">
    <property type="entry name" value="SERINE/THREONINE PROTEIN PHOSPHATASE"/>
    <property type="match status" value="1"/>
</dbReference>
<name>A0ABR2JTM8_9EUKA</name>
<evidence type="ECO:0000256" key="7">
    <source>
        <dbReference type="ARBA" id="ARBA00048336"/>
    </source>
</evidence>
<dbReference type="EMBL" id="JAPFFF010000009">
    <property type="protein sequence ID" value="KAK8882232.1"/>
    <property type="molecule type" value="Genomic_DNA"/>
</dbReference>
<evidence type="ECO:0000256" key="3">
    <source>
        <dbReference type="ARBA" id="ARBA00022801"/>
    </source>
</evidence>
<dbReference type="EC" id="3.1.3.16" evidence="8"/>
<evidence type="ECO:0000256" key="5">
    <source>
        <dbReference type="ARBA" id="ARBA00023211"/>
    </source>
</evidence>
<keyword evidence="2" id="KW-0479">Metal-binding</keyword>
<evidence type="ECO:0000256" key="2">
    <source>
        <dbReference type="ARBA" id="ARBA00022723"/>
    </source>
</evidence>
<dbReference type="CDD" id="cd00144">
    <property type="entry name" value="MPP_PPP_family"/>
    <property type="match status" value="1"/>
</dbReference>